<accession>A0ABT7AJV1</accession>
<organism evidence="8 9">
    <name type="scientific">Chelatococcus albus</name>
    <dbReference type="NCBI Taxonomy" id="3047466"/>
    <lineage>
        <taxon>Bacteria</taxon>
        <taxon>Pseudomonadati</taxon>
        <taxon>Pseudomonadota</taxon>
        <taxon>Alphaproteobacteria</taxon>
        <taxon>Hyphomicrobiales</taxon>
        <taxon>Chelatococcaceae</taxon>
        <taxon>Chelatococcus</taxon>
    </lineage>
</organism>
<dbReference type="NCBIfam" id="TIGR02322">
    <property type="entry name" value="phosphon_PhnN"/>
    <property type="match status" value="1"/>
</dbReference>
<dbReference type="SMART" id="SM00072">
    <property type="entry name" value="GuKc"/>
    <property type="match status" value="1"/>
</dbReference>
<evidence type="ECO:0000313" key="8">
    <source>
        <dbReference type="EMBL" id="MDJ1159099.1"/>
    </source>
</evidence>
<sequence>MSGLAHASGPRAGDGAAGWLVCVVGPSGAGKDTVIAAARAELAGDPAFLFPRRLVTRARSPWEDHESLSEEAFAAGVSRGAFALHWRAHGLGYALPRTLIDEVRGGRVAVCNLSRTRIAAAREHFGRVGVVLVTAPPEVIAARLAARGRESAETIAGRLGRADAVGGDVAPDLVIRNTGTVAAGGQHLVAYLKELAAAAAPPPE</sequence>
<proteinExistence type="inferred from homology"/>
<dbReference type="InterPro" id="IPR027417">
    <property type="entry name" value="P-loop_NTPase"/>
</dbReference>
<comment type="pathway">
    <text evidence="2 6">Metabolic intermediate biosynthesis; 5-phospho-alpha-D-ribose 1-diphosphate biosynthesis; 5-phospho-alpha-D-ribose 1-diphosphate from D-ribose 5-phosphate (route II): step 3/3.</text>
</comment>
<evidence type="ECO:0000313" key="9">
    <source>
        <dbReference type="Proteomes" id="UP001321492"/>
    </source>
</evidence>
<evidence type="ECO:0000256" key="5">
    <source>
        <dbReference type="ARBA" id="ARBA00022840"/>
    </source>
</evidence>
<evidence type="ECO:0000256" key="4">
    <source>
        <dbReference type="ARBA" id="ARBA00022741"/>
    </source>
</evidence>
<evidence type="ECO:0000256" key="3">
    <source>
        <dbReference type="ARBA" id="ARBA00022679"/>
    </source>
</evidence>
<name>A0ABT7AJV1_9HYPH</name>
<keyword evidence="4 6" id="KW-0547">Nucleotide-binding</keyword>
<dbReference type="InterPro" id="IPR012699">
    <property type="entry name" value="PhnN"/>
</dbReference>
<dbReference type="RefSeq" id="WP_283741084.1">
    <property type="nucleotide sequence ID" value="NZ_JASJEV010000007.1"/>
</dbReference>
<keyword evidence="9" id="KW-1185">Reference proteome</keyword>
<evidence type="ECO:0000256" key="6">
    <source>
        <dbReference type="HAMAP-Rule" id="MF_00836"/>
    </source>
</evidence>
<keyword evidence="5 6" id="KW-0067">ATP-binding</keyword>
<comment type="similarity">
    <text evidence="6">Belongs to the ribose 1,5-bisphosphokinase family.</text>
</comment>
<keyword evidence="3 6" id="KW-0808">Transferase</keyword>
<evidence type="ECO:0000259" key="7">
    <source>
        <dbReference type="SMART" id="SM00072"/>
    </source>
</evidence>
<dbReference type="InterPro" id="IPR008145">
    <property type="entry name" value="GK/Ca_channel_bsu"/>
</dbReference>
<comment type="function">
    <text evidence="6">Catalyzes the phosphorylation of ribose 1,5-bisphosphate to 5-phospho-D-ribosyl alpha-1-diphosphate (PRPP).</text>
</comment>
<feature type="domain" description="Guanylate kinase/L-type calcium channel beta subunit" evidence="7">
    <location>
        <begin position="17"/>
        <end position="196"/>
    </location>
</feature>
<reference evidence="8 9" key="1">
    <citation type="submission" date="2023-05" db="EMBL/GenBank/DDBJ databases">
        <title>Chelatococcus sp. nov., a moderately thermophilic bacterium isolated from hot spring microbial mat.</title>
        <authorList>
            <person name="Hu C.-J."/>
            <person name="Li W.-J."/>
        </authorList>
    </citation>
    <scope>NUCLEOTIDE SEQUENCE [LARGE SCALE GENOMIC DNA]</scope>
    <source>
        <strain evidence="8 9">SYSU G07232</strain>
    </source>
</reference>
<dbReference type="EC" id="2.7.4.23" evidence="6"/>
<dbReference type="SUPFAM" id="SSF52540">
    <property type="entry name" value="P-loop containing nucleoside triphosphate hydrolases"/>
    <property type="match status" value="1"/>
</dbReference>
<dbReference type="Gene3D" id="3.40.50.300">
    <property type="entry name" value="P-loop containing nucleotide triphosphate hydrolases"/>
    <property type="match status" value="1"/>
</dbReference>
<gene>
    <name evidence="6 8" type="primary">phnN</name>
    <name evidence="8" type="ORF">QNA08_12715</name>
</gene>
<dbReference type="HAMAP" id="MF_00836">
    <property type="entry name" value="PhnN"/>
    <property type="match status" value="1"/>
</dbReference>
<feature type="binding site" evidence="6">
    <location>
        <begin position="25"/>
        <end position="32"/>
    </location>
    <ligand>
        <name>ATP</name>
        <dbReference type="ChEBI" id="CHEBI:30616"/>
    </ligand>
</feature>
<protein>
    <recommendedName>
        <fullName evidence="6">Ribose 1,5-bisphosphate phosphokinase PhnN</fullName>
        <ecNumber evidence="6">2.7.4.23</ecNumber>
    </recommendedName>
    <alternativeName>
        <fullName evidence="6">Ribose 1,5-bisphosphokinase</fullName>
    </alternativeName>
</protein>
<evidence type="ECO:0000256" key="2">
    <source>
        <dbReference type="ARBA" id="ARBA00005069"/>
    </source>
</evidence>
<comment type="caution">
    <text evidence="8">The sequence shown here is derived from an EMBL/GenBank/DDBJ whole genome shotgun (WGS) entry which is preliminary data.</text>
</comment>
<comment type="catalytic activity">
    <reaction evidence="1 6">
        <text>alpha-D-ribose 1,5-bisphosphate + ATP = 5-phospho-alpha-D-ribose 1-diphosphate + ADP</text>
        <dbReference type="Rhea" id="RHEA:20109"/>
        <dbReference type="ChEBI" id="CHEBI:30616"/>
        <dbReference type="ChEBI" id="CHEBI:58017"/>
        <dbReference type="ChEBI" id="CHEBI:68688"/>
        <dbReference type="ChEBI" id="CHEBI:456216"/>
        <dbReference type="EC" id="2.7.4.23"/>
    </reaction>
</comment>
<dbReference type="Proteomes" id="UP001321492">
    <property type="component" value="Unassembled WGS sequence"/>
</dbReference>
<evidence type="ECO:0000256" key="1">
    <source>
        <dbReference type="ARBA" id="ARBA00000373"/>
    </source>
</evidence>
<dbReference type="EMBL" id="JASJEV010000007">
    <property type="protein sequence ID" value="MDJ1159099.1"/>
    <property type="molecule type" value="Genomic_DNA"/>
</dbReference>